<evidence type="ECO:0000259" key="10">
    <source>
        <dbReference type="Pfam" id="PF23409"/>
    </source>
</evidence>
<dbReference type="EMBL" id="JAIPUX010001232">
    <property type="protein sequence ID" value="KAH0625032.1"/>
    <property type="molecule type" value="Genomic_DNA"/>
</dbReference>
<evidence type="ECO:0000256" key="9">
    <source>
        <dbReference type="SAM" id="MobiDB-lite"/>
    </source>
</evidence>
<feature type="repeat" description="WD" evidence="8">
    <location>
        <begin position="351"/>
        <end position="390"/>
    </location>
</feature>
<evidence type="ECO:0000313" key="11">
    <source>
        <dbReference type="EMBL" id="KAH0625032.1"/>
    </source>
</evidence>
<dbReference type="PANTHER" id="PTHR14885:SF3">
    <property type="entry name" value="CILIA- AND FLAGELLA-ASSOCIATED PROTEIN 44"/>
    <property type="match status" value="1"/>
</dbReference>
<evidence type="ECO:0000256" key="6">
    <source>
        <dbReference type="ARBA" id="ARBA00023212"/>
    </source>
</evidence>
<comment type="caution">
    <text evidence="11">The sequence shown here is derived from an EMBL/GenBank/DDBJ whole genome shotgun (WGS) entry which is preliminary data.</text>
</comment>
<dbReference type="Proteomes" id="UP000826234">
    <property type="component" value="Unassembled WGS sequence"/>
</dbReference>
<gene>
    <name evidence="11" type="ORF">JD844_033050</name>
</gene>
<evidence type="ECO:0000256" key="3">
    <source>
        <dbReference type="ARBA" id="ARBA00022574"/>
    </source>
</evidence>
<evidence type="ECO:0000313" key="12">
    <source>
        <dbReference type="Proteomes" id="UP000826234"/>
    </source>
</evidence>
<dbReference type="PANTHER" id="PTHR14885">
    <property type="entry name" value="CILIA- AND FLAGELLA-ASSOCIATED PROTEIN 43-RELATED"/>
    <property type="match status" value="1"/>
</dbReference>
<dbReference type="Pfam" id="PF23409">
    <property type="entry name" value="Beta-prop_EML"/>
    <property type="match status" value="1"/>
</dbReference>
<dbReference type="SMART" id="SM00320">
    <property type="entry name" value="WD40"/>
    <property type="match status" value="6"/>
</dbReference>
<dbReference type="PROSITE" id="PS50294">
    <property type="entry name" value="WD_REPEATS_REGION"/>
    <property type="match status" value="1"/>
</dbReference>
<accession>A0ABQ7T5N0</accession>
<dbReference type="SUPFAM" id="SSF50978">
    <property type="entry name" value="WD40 repeat-like"/>
    <property type="match status" value="1"/>
</dbReference>
<feature type="repeat" description="WD" evidence="8">
    <location>
        <begin position="543"/>
        <end position="577"/>
    </location>
</feature>
<dbReference type="InterPro" id="IPR001680">
    <property type="entry name" value="WD40_rpt"/>
</dbReference>
<sequence length="778" mass="88425">MEPKGEQEGKSGKDQDEQREKQGTSEGQKEGTKKSFDEKKLYPELDEEEKPGEDEEGEGSFGSEEEEEEPPPPEPDISQEPVKKKKVVIEKKISESFYYNYEELCSFPYVTPDSGIPLNMLILMHSFGYDCTRRANIQMLDSQTLLYIAGNQLILLDLIFKHQRYLRSTSGGGIGVITVHPNKTHFAVGEKGWKPNMVIYEYPSLRPYRILRGGTEKAYAFADFNRSGTLIATVGSSPDYILTVWDWKQEKIMLRSKAFSQDVYKVTFSPENEEQLTTSGSGHIKFWKMALTFTGLKLQGALGRFGKTALTDIEGYVELPDGKVLSGSEWGNMLLWEGGLIKVEICRPGRRNCHNGSINQLLLDEGELVTIGSDGYIRVWDFETIDTADVVDDTGLLEMDHMNELLVGKNVNLSYMVKVHERGEPYWYAQTRDPECLFTFHSGRIEAVAVSPVTYILATTALDRSVRVFDFLGKVQLAEIKFKQGGTTLTWAPRVTNPKGGVIAVGFQDGVVRIIELYNPKGLPVVAGREFVTDAALRLKQAFKPHTSVVTALAYERNGEILATGSRDKTVFFFNVDDKYDPIGFISVPGPVQALQWSPSSHRDNKLLIICENGIVVQVPSPHPDYDAASTYKMKDLPTEYFRFWSIKSRILREEEIKRREKVKEEKEKAKQKWIKEQLDEGKQLEEIEFLLEEETEEEEPLPEIFVPETPSPILCGFYSAPGKFWLSVGGYDTGYLYHCAFSPMQHQKEPEAREDEPFDFIPIEDAEDNPIRRIWFW</sequence>
<name>A0ABQ7T5N0_PHRPL</name>
<dbReference type="Gene3D" id="2.130.10.10">
    <property type="entry name" value="YVTN repeat-like/Quinoprotein amine dehydrogenase"/>
    <property type="match status" value="2"/>
</dbReference>
<dbReference type="Pfam" id="PF00400">
    <property type="entry name" value="WD40"/>
    <property type="match status" value="2"/>
</dbReference>
<keyword evidence="6" id="KW-0206">Cytoskeleton</keyword>
<dbReference type="InterPro" id="IPR036322">
    <property type="entry name" value="WD40_repeat_dom_sf"/>
</dbReference>
<organism evidence="11 12">
    <name type="scientific">Phrynosoma platyrhinos</name>
    <name type="common">Desert horned lizard</name>
    <dbReference type="NCBI Taxonomy" id="52577"/>
    <lineage>
        <taxon>Eukaryota</taxon>
        <taxon>Metazoa</taxon>
        <taxon>Chordata</taxon>
        <taxon>Craniata</taxon>
        <taxon>Vertebrata</taxon>
        <taxon>Euteleostomi</taxon>
        <taxon>Lepidosauria</taxon>
        <taxon>Squamata</taxon>
        <taxon>Bifurcata</taxon>
        <taxon>Unidentata</taxon>
        <taxon>Episquamata</taxon>
        <taxon>Toxicofera</taxon>
        <taxon>Iguania</taxon>
        <taxon>Phrynosomatidae</taxon>
        <taxon>Phrynosomatinae</taxon>
        <taxon>Phrynosoma</taxon>
    </lineage>
</organism>
<feature type="repeat" description="WD" evidence="8">
    <location>
        <begin position="438"/>
        <end position="470"/>
    </location>
</feature>
<keyword evidence="3 8" id="KW-0853">WD repeat</keyword>
<keyword evidence="4" id="KW-0677">Repeat</keyword>
<dbReference type="PROSITE" id="PS00678">
    <property type="entry name" value="WD_REPEATS_1"/>
    <property type="match status" value="1"/>
</dbReference>
<dbReference type="PROSITE" id="PS50082">
    <property type="entry name" value="WD_REPEATS_2"/>
    <property type="match status" value="3"/>
</dbReference>
<evidence type="ECO:0000256" key="1">
    <source>
        <dbReference type="ARBA" id="ARBA00004430"/>
    </source>
</evidence>
<keyword evidence="12" id="KW-1185">Reference proteome</keyword>
<proteinExistence type="predicted"/>
<feature type="compositionally biased region" description="Basic and acidic residues" evidence="9">
    <location>
        <begin position="1"/>
        <end position="43"/>
    </location>
</feature>
<dbReference type="InterPro" id="IPR015943">
    <property type="entry name" value="WD40/YVTN_repeat-like_dom_sf"/>
</dbReference>
<evidence type="ECO:0000256" key="8">
    <source>
        <dbReference type="PROSITE-ProRule" id="PRU00221"/>
    </source>
</evidence>
<evidence type="ECO:0000256" key="7">
    <source>
        <dbReference type="ARBA" id="ARBA00023273"/>
    </source>
</evidence>
<comment type="subcellular location">
    <subcellularLocation>
        <location evidence="1">Cytoplasm</location>
        <location evidence="1">Cytoskeleton</location>
        <location evidence="1">Cilium axoneme</location>
    </subcellularLocation>
</comment>
<evidence type="ECO:0000256" key="4">
    <source>
        <dbReference type="ARBA" id="ARBA00022737"/>
    </source>
</evidence>
<evidence type="ECO:0000256" key="2">
    <source>
        <dbReference type="ARBA" id="ARBA00022490"/>
    </source>
</evidence>
<reference evidence="11 12" key="1">
    <citation type="journal article" date="2022" name="Gigascience">
        <title>A chromosome-level genome assembly and annotation of the desert horned lizard, Phrynosoma platyrhinos, provides insight into chromosomal rearrangements among reptiles.</title>
        <authorList>
            <person name="Koochekian N."/>
            <person name="Ascanio A."/>
            <person name="Farleigh K."/>
            <person name="Card D.C."/>
            <person name="Schield D.R."/>
            <person name="Castoe T.A."/>
            <person name="Jezkova T."/>
        </authorList>
    </citation>
    <scope>NUCLEOTIDE SEQUENCE [LARGE SCALE GENOMIC DNA]</scope>
    <source>
        <strain evidence="11">NK-2021</strain>
    </source>
</reference>
<protein>
    <recommendedName>
        <fullName evidence="10">EML-like first beta-propeller domain-containing protein</fullName>
    </recommendedName>
</protein>
<keyword evidence="2" id="KW-0963">Cytoplasm</keyword>
<dbReference type="SUPFAM" id="SSF75011">
    <property type="entry name" value="3-carboxy-cis,cis-mucoante lactonizing enzyme"/>
    <property type="match status" value="1"/>
</dbReference>
<keyword evidence="7" id="KW-0966">Cell projection</keyword>
<keyword evidence="5" id="KW-0175">Coiled coil</keyword>
<feature type="region of interest" description="Disordered" evidence="9">
    <location>
        <begin position="1"/>
        <end position="84"/>
    </location>
</feature>
<dbReference type="InterPro" id="IPR019775">
    <property type="entry name" value="WD40_repeat_CS"/>
</dbReference>
<feature type="compositionally biased region" description="Acidic residues" evidence="9">
    <location>
        <begin position="44"/>
        <end position="71"/>
    </location>
</feature>
<feature type="domain" description="EML-like first beta-propeller" evidence="10">
    <location>
        <begin position="176"/>
        <end position="388"/>
    </location>
</feature>
<evidence type="ECO:0000256" key="5">
    <source>
        <dbReference type="ARBA" id="ARBA00023054"/>
    </source>
</evidence>
<dbReference type="InterPro" id="IPR055439">
    <property type="entry name" value="Beta-prop_EML_1st"/>
</dbReference>